<protein>
    <recommendedName>
        <fullName evidence="4">Histidine kinase/HSP90-like ATPase domain-containing protein</fullName>
    </recommendedName>
</protein>
<dbReference type="AlphaFoldDB" id="A0A1Q9LIK2"/>
<dbReference type="OrthoDB" id="3886987at2"/>
<accession>A0A1Q9LIK2</accession>
<evidence type="ECO:0000313" key="2">
    <source>
        <dbReference type="EMBL" id="OLR91856.1"/>
    </source>
</evidence>
<evidence type="ECO:0000256" key="1">
    <source>
        <dbReference type="SAM" id="Coils"/>
    </source>
</evidence>
<proteinExistence type="predicted"/>
<comment type="caution">
    <text evidence="2">The sequence shown here is derived from an EMBL/GenBank/DDBJ whole genome shotgun (WGS) entry which is preliminary data.</text>
</comment>
<dbReference type="EMBL" id="MKQR01000018">
    <property type="protein sequence ID" value="OLR91856.1"/>
    <property type="molecule type" value="Genomic_DNA"/>
</dbReference>
<dbReference type="RefSeq" id="WP_075976261.1">
    <property type="nucleotide sequence ID" value="NZ_MKQR01000018.1"/>
</dbReference>
<feature type="coiled-coil region" evidence="1">
    <location>
        <begin position="133"/>
        <end position="160"/>
    </location>
</feature>
<gene>
    <name evidence="2" type="ORF">BJP25_23760</name>
</gene>
<dbReference type="Proteomes" id="UP000186040">
    <property type="component" value="Unassembled WGS sequence"/>
</dbReference>
<name>A0A1Q9LIK2_9PSEU</name>
<dbReference type="SUPFAM" id="SSF55874">
    <property type="entry name" value="ATPase domain of HSP90 chaperone/DNA topoisomerase II/histidine kinase"/>
    <property type="match status" value="1"/>
</dbReference>
<keyword evidence="3" id="KW-1185">Reference proteome</keyword>
<sequence length="820" mass="89876">MSGADERLLAEVAGQARAAWRRPRLFAVAANGVDADAAEALLDDLLRPVADVGDGVQRLIDSGDFAAAKRMLALPGLGLSAEETAELTGRVHRRVAGVRAELRPLAHRLEIRARALGLSEAEQPWAALVEDSESEAKAALEEFRAQLDSLTSELRASIEAGFDGLDAERRAGAKACLEAGEYAVAQRIVTDLDTESWRGNPTAVANPPRWEYGRFSDPLVLRWFTGVEKAPPDFELHLPVDEPGRRLIAALAAVHEAVDERSALELADALDGAVEESPIKHRVTRAGQGFTVALHGFHDFGLDWLALPRSLPLHIGPDAPVPDGSTVLWLDTAGGGEAPDGVARLEPRLLFRLMERDLAGRAPTPRWRKINVLRAVCAQLSFDRVVRPLDESLDDRAAVRATLLWVFDLLGLRASPEVPDMVMYYTAEVPAALAAVLRKLSQVVRRPGRLTHDDLTELRSDVDSVEAVRAAVFAPLVDDRAAGVVCAALLLCAARLGRDRVPHGELDHEVEQLTLQFMVEYERDWGRAPEWYLDQARLDVDAAVLRLEDVGLALPGTEIGLPGQGLVTLLAGEHLTSWAVAELHRLHRDVDEVEEHARLVLLARTERQNRHVRSGYEYSLGLLEEELGRTSEPTRRQRLERRIATHHELIAQVEAIERHDVNSLLRATDVDLIDLVAVQVEVEKAAGRMAVTLVDHTDGHAVVHAVELLVRLAVVDLLHNAEQAMRGADSPRRVVRVTVRHRTDAVERFAVVDIEDSGPGFGNVPRVELDHARHRAGMPGGEGLRLVQRNLQASRGRLKVLGTRSSLGGAHVAIWLPLAD</sequence>
<evidence type="ECO:0008006" key="4">
    <source>
        <dbReference type="Google" id="ProtNLM"/>
    </source>
</evidence>
<organism evidence="2 3">
    <name type="scientific">Actinokineospora bangkokensis</name>
    <dbReference type="NCBI Taxonomy" id="1193682"/>
    <lineage>
        <taxon>Bacteria</taxon>
        <taxon>Bacillati</taxon>
        <taxon>Actinomycetota</taxon>
        <taxon>Actinomycetes</taxon>
        <taxon>Pseudonocardiales</taxon>
        <taxon>Pseudonocardiaceae</taxon>
        <taxon>Actinokineospora</taxon>
    </lineage>
</organism>
<dbReference type="STRING" id="1193682.BJP25_23760"/>
<keyword evidence="1" id="KW-0175">Coiled coil</keyword>
<dbReference type="InterPro" id="IPR036890">
    <property type="entry name" value="HATPase_C_sf"/>
</dbReference>
<evidence type="ECO:0000313" key="3">
    <source>
        <dbReference type="Proteomes" id="UP000186040"/>
    </source>
</evidence>
<dbReference type="Gene3D" id="3.30.565.10">
    <property type="entry name" value="Histidine kinase-like ATPase, C-terminal domain"/>
    <property type="match status" value="1"/>
</dbReference>
<reference evidence="2 3" key="1">
    <citation type="submission" date="2016-10" db="EMBL/GenBank/DDBJ databases">
        <title>The Draft Genome Sequence of Actinokineospora bangkokensis 44EHWT reveals the biosynthetic pathway of antifungal compounds Thailandins with unusual extender unit butylmalonyl-CoA.</title>
        <authorList>
            <person name="Greule A."/>
            <person name="Intra B."/>
            <person name="Flemming S."/>
            <person name="Rommel M.G."/>
            <person name="Panbangred W."/>
            <person name="Bechthold A."/>
        </authorList>
    </citation>
    <scope>NUCLEOTIDE SEQUENCE [LARGE SCALE GENOMIC DNA]</scope>
    <source>
        <strain evidence="2 3">44EHW</strain>
    </source>
</reference>